<proteinExistence type="predicted"/>
<gene>
    <name evidence="4" type="ORF">niasHT_020997</name>
</gene>
<dbReference type="AlphaFoldDB" id="A0ABD2KDE2"/>
<name>A0ABD2KDE2_9BILA</name>
<keyword evidence="2" id="KW-0472">Membrane</keyword>
<organism evidence="4 5">
    <name type="scientific">Heterodera trifolii</name>
    <dbReference type="NCBI Taxonomy" id="157864"/>
    <lineage>
        <taxon>Eukaryota</taxon>
        <taxon>Metazoa</taxon>
        <taxon>Ecdysozoa</taxon>
        <taxon>Nematoda</taxon>
        <taxon>Chromadorea</taxon>
        <taxon>Rhabditida</taxon>
        <taxon>Tylenchina</taxon>
        <taxon>Tylenchomorpha</taxon>
        <taxon>Tylenchoidea</taxon>
        <taxon>Heteroderidae</taxon>
        <taxon>Heteroderinae</taxon>
        <taxon>Heterodera</taxon>
    </lineage>
</organism>
<keyword evidence="2" id="KW-0812">Transmembrane</keyword>
<feature type="region of interest" description="Disordered" evidence="1">
    <location>
        <begin position="200"/>
        <end position="222"/>
    </location>
</feature>
<dbReference type="EMBL" id="JBICBT010000786">
    <property type="protein sequence ID" value="KAL3100718.1"/>
    <property type="molecule type" value="Genomic_DNA"/>
</dbReference>
<dbReference type="Proteomes" id="UP001620626">
    <property type="component" value="Unassembled WGS sequence"/>
</dbReference>
<comment type="caution">
    <text evidence="4">The sequence shown here is derived from an EMBL/GenBank/DDBJ whole genome shotgun (WGS) entry which is preliminary data.</text>
</comment>
<evidence type="ECO:0000313" key="5">
    <source>
        <dbReference type="Proteomes" id="UP001620626"/>
    </source>
</evidence>
<sequence>MLTFSLTFDLVVSFAESEQLVYYNYNPNDYYSTSGSSLSELKDILDSGDNINSLFAWALKNGCSVVLNNRVSNESAEYPDGVVQLYEIATRICYQNYGQTDQFGNLVGFYSEIIQKMANFVPKLIEWSKKKEEQTQNSQNANNKETLLKFGTDLNAFSKELPLGRGKRALIEFLSKKAATLLPSEMISLLMKRLPNVNELEPKTPSKSAGESPLRTKRRKKRMAQSPVVGAVLLLLAIMCGMFGSEIAAHVIALAFVELNAF</sequence>
<evidence type="ECO:0000256" key="3">
    <source>
        <dbReference type="SAM" id="SignalP"/>
    </source>
</evidence>
<evidence type="ECO:0000313" key="4">
    <source>
        <dbReference type="EMBL" id="KAL3100718.1"/>
    </source>
</evidence>
<keyword evidence="3" id="KW-0732">Signal</keyword>
<reference evidence="4 5" key="1">
    <citation type="submission" date="2024-10" db="EMBL/GenBank/DDBJ databases">
        <authorList>
            <person name="Kim D."/>
        </authorList>
    </citation>
    <scope>NUCLEOTIDE SEQUENCE [LARGE SCALE GENOMIC DNA]</scope>
    <source>
        <strain evidence="4">BH-2024</strain>
    </source>
</reference>
<evidence type="ECO:0000256" key="2">
    <source>
        <dbReference type="SAM" id="Phobius"/>
    </source>
</evidence>
<keyword evidence="2" id="KW-1133">Transmembrane helix</keyword>
<accession>A0ABD2KDE2</accession>
<feature type="chain" id="PRO_5044846670" evidence="3">
    <location>
        <begin position="18"/>
        <end position="262"/>
    </location>
</feature>
<feature type="signal peptide" evidence="3">
    <location>
        <begin position="1"/>
        <end position="17"/>
    </location>
</feature>
<feature type="transmembrane region" description="Helical" evidence="2">
    <location>
        <begin position="228"/>
        <end position="257"/>
    </location>
</feature>
<keyword evidence="5" id="KW-1185">Reference proteome</keyword>
<protein>
    <submittedName>
        <fullName evidence="4">Uncharacterized protein</fullName>
    </submittedName>
</protein>
<evidence type="ECO:0000256" key="1">
    <source>
        <dbReference type="SAM" id="MobiDB-lite"/>
    </source>
</evidence>